<evidence type="ECO:0000313" key="2">
    <source>
        <dbReference type="Proteomes" id="UP000836387"/>
    </source>
</evidence>
<proteinExistence type="predicted"/>
<reference evidence="1" key="2">
    <citation type="submission" date="2021-10" db="EMBL/GenBank/DDBJ databases">
        <authorList>
            <person name="Piombo E."/>
        </authorList>
    </citation>
    <scope>NUCLEOTIDE SEQUENCE</scope>
</reference>
<dbReference type="Proteomes" id="UP000836387">
    <property type="component" value="Unassembled WGS sequence"/>
</dbReference>
<gene>
    <name evidence="1" type="ORF">CRV2_00019734</name>
</gene>
<name>A0ACA9UK12_BIOOC</name>
<organism evidence="1 2">
    <name type="scientific">Clonostachys rosea f. rosea IK726</name>
    <dbReference type="NCBI Taxonomy" id="1349383"/>
    <lineage>
        <taxon>Eukaryota</taxon>
        <taxon>Fungi</taxon>
        <taxon>Dikarya</taxon>
        <taxon>Ascomycota</taxon>
        <taxon>Pezizomycotina</taxon>
        <taxon>Sordariomycetes</taxon>
        <taxon>Hypocreomycetidae</taxon>
        <taxon>Hypocreales</taxon>
        <taxon>Bionectriaceae</taxon>
        <taxon>Clonostachys</taxon>
    </lineage>
</organism>
<protein>
    <submittedName>
        <fullName evidence="1">Uncharacterized protein</fullName>
    </submittedName>
</protein>
<dbReference type="EMBL" id="CADEHS020000541">
    <property type="protein sequence ID" value="CAG9953758.1"/>
    <property type="molecule type" value="Genomic_DNA"/>
</dbReference>
<reference evidence="1" key="1">
    <citation type="submission" date="2020-04" db="EMBL/GenBank/DDBJ databases">
        <authorList>
            <person name="Broberg M."/>
        </authorList>
    </citation>
    <scope>NUCLEOTIDE SEQUENCE</scope>
</reference>
<sequence length="178" mass="20371">MGLQLSMARCAAWAAMRYFSKAKNERYPKWMEPVFKQWLEVHGRLEQRYNLTIANADISEAMETEASRRGVPKADIEREWTNYQKDMIDKHLREENEYEQSEVEVIVHDVPTEGEQRGIEIQVDQAIATGVEVGTGTDPIDHADASTGTDQITRRNVMNPTEVVNASTVRQPRFNCSI</sequence>
<keyword evidence="2" id="KW-1185">Reference proteome</keyword>
<evidence type="ECO:0000313" key="1">
    <source>
        <dbReference type="EMBL" id="CAG9953758.1"/>
    </source>
</evidence>
<comment type="caution">
    <text evidence="1">The sequence shown here is derived from an EMBL/GenBank/DDBJ whole genome shotgun (WGS) entry which is preliminary data.</text>
</comment>
<accession>A0ACA9UK12</accession>